<dbReference type="InterPro" id="IPR043128">
    <property type="entry name" value="Rev_trsase/Diguanyl_cyclase"/>
</dbReference>
<sequence>MKYFEGDIKRQLRLLYLGSAVVAVLNGIITAVLRLPILPVFYCISALLFFFLYKTVTLRIFLPAFALSFLDVVLQSFFTVYVLGDDCGIQLYLLALLIPSYYIRMTHYSPAFQRGFIIVVCAACIVGYLVSDEIIDYYIDPITHINNLSELLFTFINVLGSLSLLAFVGSIFAQGYQRGIRELLRSNSKLETEVERDALTGLKNRRGIEPVLTACYQAWQGGKAPLTVALGDIDYFKHINDTFGHEAGDLVLQRLGELFRCKLPTEAKACRWGGEEFLFVLPMDKEEGKAQLEELRREIQSMGLCAHNEPIPVTMTFGLVSGEEADGISDLIRLADQNLYAGKRAGRNRVVVL</sequence>
<feature type="transmembrane region" description="Helical" evidence="1">
    <location>
        <begin position="111"/>
        <end position="131"/>
    </location>
</feature>
<dbReference type="CDD" id="cd01949">
    <property type="entry name" value="GGDEF"/>
    <property type="match status" value="1"/>
</dbReference>
<feature type="transmembrane region" description="Helical" evidence="1">
    <location>
        <begin position="60"/>
        <end position="83"/>
    </location>
</feature>
<keyword evidence="1" id="KW-0472">Membrane</keyword>
<dbReference type="EMBL" id="DXDX01000023">
    <property type="protein sequence ID" value="HIY20469.1"/>
    <property type="molecule type" value="Genomic_DNA"/>
</dbReference>
<dbReference type="SMART" id="SM00267">
    <property type="entry name" value="GGDEF"/>
    <property type="match status" value="1"/>
</dbReference>
<dbReference type="GO" id="GO:0052621">
    <property type="term" value="F:diguanylate cyclase activity"/>
    <property type="evidence" value="ECO:0007669"/>
    <property type="project" value="TreeGrafter"/>
</dbReference>
<reference evidence="3" key="2">
    <citation type="submission" date="2021-04" db="EMBL/GenBank/DDBJ databases">
        <authorList>
            <person name="Gilroy R."/>
        </authorList>
    </citation>
    <scope>NUCLEOTIDE SEQUENCE</scope>
    <source>
        <strain evidence="3">ChiBcec16_6824</strain>
    </source>
</reference>
<feature type="transmembrane region" description="Helical" evidence="1">
    <location>
        <begin position="12"/>
        <end position="29"/>
    </location>
</feature>
<dbReference type="GO" id="GO:0043709">
    <property type="term" value="P:cell adhesion involved in single-species biofilm formation"/>
    <property type="evidence" value="ECO:0007669"/>
    <property type="project" value="TreeGrafter"/>
</dbReference>
<dbReference type="InterPro" id="IPR029787">
    <property type="entry name" value="Nucleotide_cyclase"/>
</dbReference>
<feature type="transmembrane region" description="Helical" evidence="1">
    <location>
        <begin position="151"/>
        <end position="173"/>
    </location>
</feature>
<evidence type="ECO:0000313" key="3">
    <source>
        <dbReference type="EMBL" id="HIY20469.1"/>
    </source>
</evidence>
<dbReference type="AlphaFoldDB" id="A0A9D1Y6F8"/>
<dbReference type="PANTHER" id="PTHR45138:SF9">
    <property type="entry name" value="DIGUANYLATE CYCLASE DGCM-RELATED"/>
    <property type="match status" value="1"/>
</dbReference>
<evidence type="ECO:0000256" key="1">
    <source>
        <dbReference type="SAM" id="Phobius"/>
    </source>
</evidence>
<proteinExistence type="predicted"/>
<dbReference type="Pfam" id="PF00990">
    <property type="entry name" value="GGDEF"/>
    <property type="match status" value="1"/>
</dbReference>
<gene>
    <name evidence="3" type="ORF">H9841_01030</name>
</gene>
<keyword evidence="1" id="KW-1133">Transmembrane helix</keyword>
<dbReference type="NCBIfam" id="TIGR00254">
    <property type="entry name" value="GGDEF"/>
    <property type="match status" value="1"/>
</dbReference>
<dbReference type="Proteomes" id="UP000823868">
    <property type="component" value="Unassembled WGS sequence"/>
</dbReference>
<feature type="transmembrane region" description="Helical" evidence="1">
    <location>
        <begin position="35"/>
        <end position="53"/>
    </location>
</feature>
<dbReference type="InterPro" id="IPR000160">
    <property type="entry name" value="GGDEF_dom"/>
</dbReference>
<feature type="domain" description="GGDEF" evidence="2">
    <location>
        <begin position="224"/>
        <end position="353"/>
    </location>
</feature>
<evidence type="ECO:0000313" key="4">
    <source>
        <dbReference type="Proteomes" id="UP000823868"/>
    </source>
</evidence>
<keyword evidence="1" id="KW-0812">Transmembrane</keyword>
<accession>A0A9D1Y6F8</accession>
<dbReference type="InterPro" id="IPR050469">
    <property type="entry name" value="Diguanylate_Cyclase"/>
</dbReference>
<protein>
    <submittedName>
        <fullName evidence="3">GGDEF domain-containing protein</fullName>
    </submittedName>
</protein>
<dbReference type="SUPFAM" id="SSF55073">
    <property type="entry name" value="Nucleotide cyclase"/>
    <property type="match status" value="1"/>
</dbReference>
<name>A0A9D1Y6F8_9FIRM</name>
<dbReference type="GO" id="GO:1902201">
    <property type="term" value="P:negative regulation of bacterial-type flagellum-dependent cell motility"/>
    <property type="evidence" value="ECO:0007669"/>
    <property type="project" value="TreeGrafter"/>
</dbReference>
<dbReference type="PROSITE" id="PS50887">
    <property type="entry name" value="GGDEF"/>
    <property type="match status" value="1"/>
</dbReference>
<dbReference type="PANTHER" id="PTHR45138">
    <property type="entry name" value="REGULATORY COMPONENTS OF SENSORY TRANSDUCTION SYSTEM"/>
    <property type="match status" value="1"/>
</dbReference>
<evidence type="ECO:0000259" key="2">
    <source>
        <dbReference type="PROSITE" id="PS50887"/>
    </source>
</evidence>
<reference evidence="3" key="1">
    <citation type="journal article" date="2021" name="PeerJ">
        <title>Extensive microbial diversity within the chicken gut microbiome revealed by metagenomics and culture.</title>
        <authorList>
            <person name="Gilroy R."/>
            <person name="Ravi A."/>
            <person name="Getino M."/>
            <person name="Pursley I."/>
            <person name="Horton D.L."/>
            <person name="Alikhan N.F."/>
            <person name="Baker D."/>
            <person name="Gharbi K."/>
            <person name="Hall N."/>
            <person name="Watson M."/>
            <person name="Adriaenssens E.M."/>
            <person name="Foster-Nyarko E."/>
            <person name="Jarju S."/>
            <person name="Secka A."/>
            <person name="Antonio M."/>
            <person name="Oren A."/>
            <person name="Chaudhuri R.R."/>
            <person name="La Ragione R."/>
            <person name="Hildebrand F."/>
            <person name="Pallen M.J."/>
        </authorList>
    </citation>
    <scope>NUCLEOTIDE SEQUENCE</scope>
    <source>
        <strain evidence="3">ChiBcec16_6824</strain>
    </source>
</reference>
<comment type="caution">
    <text evidence="3">The sequence shown here is derived from an EMBL/GenBank/DDBJ whole genome shotgun (WGS) entry which is preliminary data.</text>
</comment>
<dbReference type="GO" id="GO:0005886">
    <property type="term" value="C:plasma membrane"/>
    <property type="evidence" value="ECO:0007669"/>
    <property type="project" value="TreeGrafter"/>
</dbReference>
<dbReference type="Gene3D" id="3.30.70.270">
    <property type="match status" value="1"/>
</dbReference>
<organism evidence="3 4">
    <name type="scientific">Candidatus Flavonifractor merdigallinarum</name>
    <dbReference type="NCBI Taxonomy" id="2838589"/>
    <lineage>
        <taxon>Bacteria</taxon>
        <taxon>Bacillati</taxon>
        <taxon>Bacillota</taxon>
        <taxon>Clostridia</taxon>
        <taxon>Eubacteriales</taxon>
        <taxon>Oscillospiraceae</taxon>
        <taxon>Flavonifractor</taxon>
    </lineage>
</organism>